<reference evidence="1" key="1">
    <citation type="submission" date="2022-10" db="EMBL/GenBank/DDBJ databases">
        <authorList>
            <person name="Chen Y."/>
            <person name="Dougan E. K."/>
            <person name="Chan C."/>
            <person name="Rhodes N."/>
            <person name="Thang M."/>
        </authorList>
    </citation>
    <scope>NUCLEOTIDE SEQUENCE</scope>
</reference>
<proteinExistence type="predicted"/>
<dbReference type="EMBL" id="CAMXCT030000125">
    <property type="protein sequence ID" value="CAL4761561.1"/>
    <property type="molecule type" value="Genomic_DNA"/>
</dbReference>
<dbReference type="Proteomes" id="UP001152797">
    <property type="component" value="Unassembled WGS sequence"/>
</dbReference>
<gene>
    <name evidence="1" type="ORF">C1SCF055_LOCUS2669</name>
</gene>
<sequence>MAIVKSEDKPMVEDPSSLSYAQMSQLKLYESELWKKACRNSAYLIKEIHYNTFAREWRCVWSEDDDKRSLTELQRVLEEVALPALRRVQGVLSVQRVVCGCNKEFKVISKLALDAFEDWSGMQFYPEEELVRRWHGIEGVSKIEVETYTLEPVFGPGK</sequence>
<evidence type="ECO:0000313" key="3">
    <source>
        <dbReference type="Proteomes" id="UP001152797"/>
    </source>
</evidence>
<dbReference type="EMBL" id="CAMXCT010000125">
    <property type="protein sequence ID" value="CAI3974249.1"/>
    <property type="molecule type" value="Genomic_DNA"/>
</dbReference>
<protein>
    <submittedName>
        <fullName evidence="1">Uncharacterized protein</fullName>
    </submittedName>
</protein>
<dbReference type="OrthoDB" id="426859at2759"/>
<name>A0A9P1BIY3_9DINO</name>
<evidence type="ECO:0000313" key="1">
    <source>
        <dbReference type="EMBL" id="CAI3974249.1"/>
    </source>
</evidence>
<accession>A0A9P1BIY3</accession>
<evidence type="ECO:0000313" key="2">
    <source>
        <dbReference type="EMBL" id="CAL1127624.1"/>
    </source>
</evidence>
<comment type="caution">
    <text evidence="1">The sequence shown here is derived from an EMBL/GenBank/DDBJ whole genome shotgun (WGS) entry which is preliminary data.</text>
</comment>
<dbReference type="AlphaFoldDB" id="A0A9P1BIY3"/>
<organism evidence="1">
    <name type="scientific">Cladocopium goreaui</name>
    <dbReference type="NCBI Taxonomy" id="2562237"/>
    <lineage>
        <taxon>Eukaryota</taxon>
        <taxon>Sar</taxon>
        <taxon>Alveolata</taxon>
        <taxon>Dinophyceae</taxon>
        <taxon>Suessiales</taxon>
        <taxon>Symbiodiniaceae</taxon>
        <taxon>Cladocopium</taxon>
    </lineage>
</organism>
<keyword evidence="3" id="KW-1185">Reference proteome</keyword>
<reference evidence="2" key="2">
    <citation type="submission" date="2024-04" db="EMBL/GenBank/DDBJ databases">
        <authorList>
            <person name="Chen Y."/>
            <person name="Shah S."/>
            <person name="Dougan E. K."/>
            <person name="Thang M."/>
            <person name="Chan C."/>
        </authorList>
    </citation>
    <scope>NUCLEOTIDE SEQUENCE [LARGE SCALE GENOMIC DNA]</scope>
</reference>
<dbReference type="EMBL" id="CAMXCT020000125">
    <property type="protein sequence ID" value="CAL1127624.1"/>
    <property type="molecule type" value="Genomic_DNA"/>
</dbReference>